<accession>A0ABQ8VME2</accession>
<evidence type="ECO:0000313" key="3">
    <source>
        <dbReference type="Proteomes" id="UP001150217"/>
    </source>
</evidence>
<keyword evidence="3" id="KW-1185">Reference proteome</keyword>
<protein>
    <submittedName>
        <fullName evidence="2">Uncharacterized protein</fullName>
    </submittedName>
</protein>
<feature type="transmembrane region" description="Helical" evidence="1">
    <location>
        <begin position="297"/>
        <end position="322"/>
    </location>
</feature>
<dbReference type="EMBL" id="JANVFT010000020">
    <property type="protein sequence ID" value="KAJ4497533.1"/>
    <property type="molecule type" value="Genomic_DNA"/>
</dbReference>
<sequence>MLLCISTESIPESPLSLLSQQFLWNMAAQADYPRESGERSLFSSPVPLPACNTQELRDDSIMRSHDSDEVYDKLEAQVITIRTVSPGFQDGVNFLRDHVDDSCPPSLFHHTYMGPSDFVLPRLGTDMGAGAGGADTLGNVDFRGSLPFTPSTPSWTSDPYGGCPLQSVNPFIYTPPVPSNPCSPIGYSYPLAPLPTSAPIYNKYPPPQEFGPIDVSGPLYPYHIATTYAAVDYKTYEAQTIQHDPGFAQNYHYSDQDLGLDLRAQTMDSDLSSGMSLDFVKCETLVKQTQRSWLEDLLGAVLSYGLFSLGVMMLFLGLLYLYDADLQYKTLLEEMETFHAELG</sequence>
<proteinExistence type="predicted"/>
<organism evidence="2 3">
    <name type="scientific">Lentinula lateritia</name>
    <dbReference type="NCBI Taxonomy" id="40482"/>
    <lineage>
        <taxon>Eukaryota</taxon>
        <taxon>Fungi</taxon>
        <taxon>Dikarya</taxon>
        <taxon>Basidiomycota</taxon>
        <taxon>Agaricomycotina</taxon>
        <taxon>Agaricomycetes</taxon>
        <taxon>Agaricomycetidae</taxon>
        <taxon>Agaricales</taxon>
        <taxon>Marasmiineae</taxon>
        <taxon>Omphalotaceae</taxon>
        <taxon>Lentinula</taxon>
    </lineage>
</organism>
<evidence type="ECO:0000256" key="1">
    <source>
        <dbReference type="SAM" id="Phobius"/>
    </source>
</evidence>
<keyword evidence="1" id="KW-1133">Transmembrane helix</keyword>
<name>A0ABQ8VME2_9AGAR</name>
<reference evidence="2" key="1">
    <citation type="submission" date="2022-08" db="EMBL/GenBank/DDBJ databases">
        <title>A Global Phylogenomic Analysis of the Shiitake Genus Lentinula.</title>
        <authorList>
            <consortium name="DOE Joint Genome Institute"/>
            <person name="Sierra-Patev S."/>
            <person name="Min B."/>
            <person name="Naranjo-Ortiz M."/>
            <person name="Looney B."/>
            <person name="Konkel Z."/>
            <person name="Slot J.C."/>
            <person name="Sakamoto Y."/>
            <person name="Steenwyk J.L."/>
            <person name="Rokas A."/>
            <person name="Carro J."/>
            <person name="Camarero S."/>
            <person name="Ferreira P."/>
            <person name="Molpeceres G."/>
            <person name="Ruiz-Duenas F.J."/>
            <person name="Serrano A."/>
            <person name="Henrissat B."/>
            <person name="Drula E."/>
            <person name="Hughes K.W."/>
            <person name="Mata J.L."/>
            <person name="Ishikawa N.K."/>
            <person name="Vargas-Isla R."/>
            <person name="Ushijima S."/>
            <person name="Smith C.A."/>
            <person name="Ahrendt S."/>
            <person name="Andreopoulos W."/>
            <person name="He G."/>
            <person name="Labutti K."/>
            <person name="Lipzen A."/>
            <person name="Ng V."/>
            <person name="Riley R."/>
            <person name="Sandor L."/>
            <person name="Barry K."/>
            <person name="Martinez A.T."/>
            <person name="Xiao Y."/>
            <person name="Gibbons J.G."/>
            <person name="Terashima K."/>
            <person name="Grigoriev I.V."/>
            <person name="Hibbett D.S."/>
        </authorList>
    </citation>
    <scope>NUCLEOTIDE SEQUENCE</scope>
    <source>
        <strain evidence="2">RHP3577 ss4</strain>
    </source>
</reference>
<evidence type="ECO:0000313" key="2">
    <source>
        <dbReference type="EMBL" id="KAJ4497533.1"/>
    </source>
</evidence>
<dbReference type="Proteomes" id="UP001150217">
    <property type="component" value="Unassembled WGS sequence"/>
</dbReference>
<gene>
    <name evidence="2" type="ORF">C8R41DRAFT_208925</name>
</gene>
<keyword evidence="1" id="KW-0812">Transmembrane</keyword>
<comment type="caution">
    <text evidence="2">The sequence shown here is derived from an EMBL/GenBank/DDBJ whole genome shotgun (WGS) entry which is preliminary data.</text>
</comment>
<keyword evidence="1" id="KW-0472">Membrane</keyword>